<dbReference type="InterPro" id="IPR001214">
    <property type="entry name" value="SET_dom"/>
</dbReference>
<comment type="function">
    <text evidence="1">Probable methyltransferase.</text>
</comment>
<dbReference type="SUPFAM" id="SSF82199">
    <property type="entry name" value="SET domain"/>
    <property type="match status" value="1"/>
</dbReference>
<dbReference type="Proteomes" id="UP000001396">
    <property type="component" value="Unassembled WGS sequence"/>
</dbReference>
<dbReference type="InParanoid" id="D3B0R2"/>
<dbReference type="InterPro" id="IPR046341">
    <property type="entry name" value="SET_dom_sf"/>
</dbReference>
<protein>
    <recommendedName>
        <fullName evidence="2">SET domain-containing protein</fullName>
    </recommendedName>
</protein>
<feature type="domain" description="SET" evidence="2">
    <location>
        <begin position="50"/>
        <end position="330"/>
    </location>
</feature>
<evidence type="ECO:0000256" key="1">
    <source>
        <dbReference type="ARBA" id="ARBA00004038"/>
    </source>
</evidence>
<keyword evidence="4" id="KW-1185">Reference proteome</keyword>
<proteinExistence type="predicted"/>
<organism evidence="3 4">
    <name type="scientific">Heterostelium pallidum (strain ATCC 26659 / Pp 5 / PN500)</name>
    <name type="common">Cellular slime mold</name>
    <name type="synonym">Polysphondylium pallidum</name>
    <dbReference type="NCBI Taxonomy" id="670386"/>
    <lineage>
        <taxon>Eukaryota</taxon>
        <taxon>Amoebozoa</taxon>
        <taxon>Evosea</taxon>
        <taxon>Eumycetozoa</taxon>
        <taxon>Dictyostelia</taxon>
        <taxon>Acytosteliales</taxon>
        <taxon>Acytosteliaceae</taxon>
        <taxon>Heterostelium</taxon>
    </lineage>
</organism>
<dbReference type="CDD" id="cd20071">
    <property type="entry name" value="SET_SMYD"/>
    <property type="match status" value="1"/>
</dbReference>
<sequence length="439" mass="50595">MGSNYIYLYDRCLEAKQNIKVWSSNAIDLFRISRCQMKYNYMYSRSMNDNYIEVRHSKECGRYLVAAQDIKCGQVILREMPIAHCINWGDQYARNICHNCLHLFIGGENNNINNNKDDEQTESSRLETCTKCKQISLCTDCWALSRDADDKEHSFHSDFECQQMQRLASSAMFDYDCKTLAKLALRVSDSNNSAAEQLVNNQEKFTASRLSSLNKVIKYITTTTSSSSNKDNGNNNGNNGRDLQLIQEKQQRRMLNLMCALECNTHEIGITVDEYNYCSIGSAVYEKASLFNHSCQPNVCRINRAGEWGALEMISLTDIAAGTELVYNYIQISLPTEDRQSKLSENYFFECKCNGCVNNTSISSRQKQQKQQQKQRQQKQSNSQKSFLKKYLCTRDTCNGVLITDANDANKRQSFLIHMYVVRLFKISLLVYIFRSNHY</sequence>
<comment type="caution">
    <text evidence="3">The sequence shown here is derived from an EMBL/GenBank/DDBJ whole genome shotgun (WGS) entry which is preliminary data.</text>
</comment>
<dbReference type="GeneID" id="31357406"/>
<dbReference type="Gene3D" id="6.10.140.2220">
    <property type="match status" value="1"/>
</dbReference>
<dbReference type="Gene3D" id="2.170.270.10">
    <property type="entry name" value="SET domain"/>
    <property type="match status" value="1"/>
</dbReference>
<dbReference type="OMA" id="MCILECN"/>
<dbReference type="STRING" id="670386.D3B0R2"/>
<dbReference type="PROSITE" id="PS50280">
    <property type="entry name" value="SET"/>
    <property type="match status" value="1"/>
</dbReference>
<evidence type="ECO:0000259" key="2">
    <source>
        <dbReference type="PROSITE" id="PS50280"/>
    </source>
</evidence>
<accession>D3B0R2</accession>
<dbReference type="FunCoup" id="D3B0R2">
    <property type="interactions" value="127"/>
</dbReference>
<dbReference type="GO" id="GO:0005634">
    <property type="term" value="C:nucleus"/>
    <property type="evidence" value="ECO:0007669"/>
    <property type="project" value="TreeGrafter"/>
</dbReference>
<evidence type="ECO:0000313" key="3">
    <source>
        <dbReference type="EMBL" id="EFA84886.1"/>
    </source>
</evidence>
<dbReference type="AlphaFoldDB" id="D3B0R2"/>
<dbReference type="Pfam" id="PF00856">
    <property type="entry name" value="SET"/>
    <property type="match status" value="1"/>
</dbReference>
<reference evidence="3 4" key="1">
    <citation type="journal article" date="2011" name="Genome Res.">
        <title>Phylogeny-wide analysis of social amoeba genomes highlights ancient origins for complex intercellular communication.</title>
        <authorList>
            <person name="Heidel A.J."/>
            <person name="Lawal H.M."/>
            <person name="Felder M."/>
            <person name="Schilde C."/>
            <person name="Helps N.R."/>
            <person name="Tunggal B."/>
            <person name="Rivero F."/>
            <person name="John U."/>
            <person name="Schleicher M."/>
            <person name="Eichinger L."/>
            <person name="Platzer M."/>
            <person name="Noegel A.A."/>
            <person name="Schaap P."/>
            <person name="Gloeckner G."/>
        </authorList>
    </citation>
    <scope>NUCLEOTIDE SEQUENCE [LARGE SCALE GENOMIC DNA]</scope>
    <source>
        <strain evidence="4">ATCC 26659 / Pp 5 / PN500</strain>
    </source>
</reference>
<dbReference type="SMART" id="SM00317">
    <property type="entry name" value="SET"/>
    <property type="match status" value="1"/>
</dbReference>
<dbReference type="PANTHER" id="PTHR12197">
    <property type="entry name" value="HISTONE-LYSINE N-METHYLTRANSFERASE SMYD"/>
    <property type="match status" value="1"/>
</dbReference>
<gene>
    <name evidence="3" type="ORF">PPL_01879</name>
</gene>
<dbReference type="EMBL" id="ADBJ01000008">
    <property type="protein sequence ID" value="EFA84886.1"/>
    <property type="molecule type" value="Genomic_DNA"/>
</dbReference>
<dbReference type="Gene3D" id="1.10.220.160">
    <property type="match status" value="1"/>
</dbReference>
<dbReference type="RefSeq" id="XP_020436997.1">
    <property type="nucleotide sequence ID" value="XM_020572880.1"/>
</dbReference>
<dbReference type="PANTHER" id="PTHR12197:SF44">
    <property type="entry name" value="SET DOMAIN-CONTAINING PROTEIN"/>
    <property type="match status" value="1"/>
</dbReference>
<name>D3B0R2_HETP5</name>
<dbReference type="InterPro" id="IPR050869">
    <property type="entry name" value="H3K4_H4K5_MeTrfase"/>
</dbReference>
<evidence type="ECO:0000313" key="4">
    <source>
        <dbReference type="Proteomes" id="UP000001396"/>
    </source>
</evidence>